<name>A0A1G8DHD6_9PROT</name>
<keyword evidence="10" id="KW-0969">Cilium</keyword>
<dbReference type="GO" id="GO:0009425">
    <property type="term" value="C:bacterial-type flagellum basal body"/>
    <property type="evidence" value="ECO:0007669"/>
    <property type="project" value="UniProtKB-SubCell"/>
</dbReference>
<evidence type="ECO:0000313" key="10">
    <source>
        <dbReference type="EMBL" id="SDH57063.1"/>
    </source>
</evidence>
<dbReference type="AlphaFoldDB" id="A0A1G8DHD6"/>
<dbReference type="GO" id="GO:0044780">
    <property type="term" value="P:bacterial-type flagellum assembly"/>
    <property type="evidence" value="ECO:0007669"/>
    <property type="project" value="InterPro"/>
</dbReference>
<dbReference type="GO" id="GO:0009306">
    <property type="term" value="P:protein secretion"/>
    <property type="evidence" value="ECO:0007669"/>
    <property type="project" value="InterPro"/>
</dbReference>
<dbReference type="Pfam" id="PF01313">
    <property type="entry name" value="Bac_export_3"/>
    <property type="match status" value="1"/>
</dbReference>
<evidence type="ECO:0000256" key="1">
    <source>
        <dbReference type="ARBA" id="ARBA00004651"/>
    </source>
</evidence>
<dbReference type="GO" id="GO:0005886">
    <property type="term" value="C:plasma membrane"/>
    <property type="evidence" value="ECO:0007669"/>
    <property type="project" value="UniProtKB-SubCell"/>
</dbReference>
<comment type="function">
    <text evidence="9">Role in flagellar biosynthesis.</text>
</comment>
<comment type="subcellular location">
    <subcellularLocation>
        <location evidence="1 9">Cell membrane</location>
        <topology evidence="1">Multi-pass membrane protein</topology>
    </subcellularLocation>
    <subcellularLocation>
        <location evidence="9">Bacterial flagellum basal body</location>
    </subcellularLocation>
</comment>
<keyword evidence="7 9" id="KW-0472">Membrane</keyword>
<evidence type="ECO:0000256" key="7">
    <source>
        <dbReference type="ARBA" id="ARBA00023136"/>
    </source>
</evidence>
<accession>A0A1G8DHD6</accession>
<feature type="transmembrane region" description="Helical" evidence="9">
    <location>
        <begin position="20"/>
        <end position="43"/>
    </location>
</feature>
<comment type="similarity">
    <text evidence="2 9">Belongs to the FliQ/MopD/SpaQ family.</text>
</comment>
<keyword evidence="8 9" id="KW-0975">Bacterial flagellum</keyword>
<evidence type="ECO:0000256" key="3">
    <source>
        <dbReference type="ARBA" id="ARBA00021718"/>
    </source>
</evidence>
<feature type="transmembrane region" description="Helical" evidence="9">
    <location>
        <begin position="63"/>
        <end position="82"/>
    </location>
</feature>
<keyword evidence="11" id="KW-1185">Reference proteome</keyword>
<keyword evidence="5 9" id="KW-0812">Transmembrane</keyword>
<dbReference type="STRING" id="83401.SAMN05421742_10818"/>
<dbReference type="Proteomes" id="UP000217076">
    <property type="component" value="Unassembled WGS sequence"/>
</dbReference>
<keyword evidence="10" id="KW-0282">Flagellum</keyword>
<keyword evidence="6 9" id="KW-1133">Transmembrane helix</keyword>
<dbReference type="InterPro" id="IPR006305">
    <property type="entry name" value="FliQ"/>
</dbReference>
<evidence type="ECO:0000256" key="9">
    <source>
        <dbReference type="RuleBase" id="RU364090"/>
    </source>
</evidence>
<proteinExistence type="inferred from homology"/>
<evidence type="ECO:0000256" key="6">
    <source>
        <dbReference type="ARBA" id="ARBA00022989"/>
    </source>
</evidence>
<dbReference type="PRINTS" id="PR00952">
    <property type="entry name" value="TYPE3IMQPROT"/>
</dbReference>
<gene>
    <name evidence="9" type="primary">fliQ</name>
    <name evidence="10" type="ORF">SAMN05421742_10818</name>
</gene>
<sequence length="96" mass="10636">MPRKVLHKVNESAVIDIARLGVLTMIKVAGPVLLTGLVVGLTVSLFQTLTHLQEMTLTFVPKILAVFVSLLIFLPFMIQTLIDFFEMITDRIIALG</sequence>
<dbReference type="PANTHER" id="PTHR34040:SF2">
    <property type="entry name" value="FLAGELLAR BIOSYNTHETIC PROTEIN FLIQ"/>
    <property type="match status" value="1"/>
</dbReference>
<evidence type="ECO:0000256" key="8">
    <source>
        <dbReference type="ARBA" id="ARBA00023143"/>
    </source>
</evidence>
<dbReference type="NCBIfam" id="TIGR01402">
    <property type="entry name" value="fliQ"/>
    <property type="match status" value="1"/>
</dbReference>
<evidence type="ECO:0000313" key="11">
    <source>
        <dbReference type="Proteomes" id="UP000217076"/>
    </source>
</evidence>
<dbReference type="InterPro" id="IPR002191">
    <property type="entry name" value="Bac_export_3"/>
</dbReference>
<keyword evidence="4 9" id="KW-1003">Cell membrane</keyword>
<evidence type="ECO:0000256" key="4">
    <source>
        <dbReference type="ARBA" id="ARBA00022475"/>
    </source>
</evidence>
<reference evidence="11" key="1">
    <citation type="submission" date="2016-10" db="EMBL/GenBank/DDBJ databases">
        <authorList>
            <person name="Varghese N."/>
            <person name="Submissions S."/>
        </authorList>
    </citation>
    <scope>NUCLEOTIDE SEQUENCE [LARGE SCALE GENOMIC DNA]</scope>
    <source>
        <strain evidence="11">930I</strain>
    </source>
</reference>
<dbReference type="PIRSF" id="PIRSF004669">
    <property type="entry name" value="FliQ"/>
    <property type="match status" value="1"/>
</dbReference>
<protein>
    <recommendedName>
        <fullName evidence="3 9">Flagellar biosynthetic protein FliQ</fullName>
    </recommendedName>
</protein>
<organism evidence="10 11">
    <name type="scientific">Roseospirillum parvum</name>
    <dbReference type="NCBI Taxonomy" id="83401"/>
    <lineage>
        <taxon>Bacteria</taxon>
        <taxon>Pseudomonadati</taxon>
        <taxon>Pseudomonadota</taxon>
        <taxon>Alphaproteobacteria</taxon>
        <taxon>Rhodospirillales</taxon>
        <taxon>Rhodospirillaceae</taxon>
        <taxon>Roseospirillum</taxon>
    </lineage>
</organism>
<dbReference type="EMBL" id="FNCV01000008">
    <property type="protein sequence ID" value="SDH57063.1"/>
    <property type="molecule type" value="Genomic_DNA"/>
</dbReference>
<keyword evidence="10" id="KW-0966">Cell projection</keyword>
<dbReference type="PANTHER" id="PTHR34040">
    <property type="entry name" value="FLAGELLAR BIOSYNTHETIC PROTEIN FLIQ"/>
    <property type="match status" value="1"/>
</dbReference>
<evidence type="ECO:0000256" key="5">
    <source>
        <dbReference type="ARBA" id="ARBA00022692"/>
    </source>
</evidence>
<evidence type="ECO:0000256" key="2">
    <source>
        <dbReference type="ARBA" id="ARBA00006156"/>
    </source>
</evidence>